<dbReference type="Proteomes" id="UP000707451">
    <property type="component" value="Unassembled WGS sequence"/>
</dbReference>
<feature type="region of interest" description="Disordered" evidence="1">
    <location>
        <begin position="59"/>
        <end position="85"/>
    </location>
</feature>
<feature type="compositionally biased region" description="Basic residues" evidence="1">
    <location>
        <begin position="332"/>
        <end position="342"/>
    </location>
</feature>
<evidence type="ECO:0008006" key="4">
    <source>
        <dbReference type="Google" id="ProtNLM"/>
    </source>
</evidence>
<proteinExistence type="predicted"/>
<dbReference type="OrthoDB" id="2380148at2759"/>
<feature type="region of interest" description="Disordered" evidence="1">
    <location>
        <begin position="315"/>
        <end position="342"/>
    </location>
</feature>
<dbReference type="EMBL" id="JAHRHY010000001">
    <property type="protein sequence ID" value="KAG9072473.1"/>
    <property type="molecule type" value="Genomic_DNA"/>
</dbReference>
<evidence type="ECO:0000256" key="1">
    <source>
        <dbReference type="SAM" id="MobiDB-lite"/>
    </source>
</evidence>
<gene>
    <name evidence="2" type="ORF">KI688_000244</name>
</gene>
<evidence type="ECO:0000313" key="3">
    <source>
        <dbReference type="Proteomes" id="UP000707451"/>
    </source>
</evidence>
<name>A0A9P8BYH9_9FUNG</name>
<comment type="caution">
    <text evidence="2">The sequence shown here is derived from an EMBL/GenBank/DDBJ whole genome shotgun (WGS) entry which is preliminary data.</text>
</comment>
<organism evidence="2 3">
    <name type="scientific">Linnemannia hyalina</name>
    <dbReference type="NCBI Taxonomy" id="64524"/>
    <lineage>
        <taxon>Eukaryota</taxon>
        <taxon>Fungi</taxon>
        <taxon>Fungi incertae sedis</taxon>
        <taxon>Mucoromycota</taxon>
        <taxon>Mortierellomycotina</taxon>
        <taxon>Mortierellomycetes</taxon>
        <taxon>Mortierellales</taxon>
        <taxon>Mortierellaceae</taxon>
        <taxon>Linnemannia</taxon>
    </lineage>
</organism>
<reference evidence="2" key="1">
    <citation type="submission" date="2021-06" db="EMBL/GenBank/DDBJ databases">
        <title>Genome Sequence of Mortierella hyaline Strain SCG-10, a Cold-Adapted, Nitrate-Reducing Fungus Isolated from Soil in Minnesota, USA.</title>
        <authorList>
            <person name="Aldossari N."/>
        </authorList>
    </citation>
    <scope>NUCLEOTIDE SEQUENCE</scope>
    <source>
        <strain evidence="2">SCG-10</strain>
    </source>
</reference>
<evidence type="ECO:0000313" key="2">
    <source>
        <dbReference type="EMBL" id="KAG9072473.1"/>
    </source>
</evidence>
<dbReference type="AlphaFoldDB" id="A0A9P8BYH9"/>
<protein>
    <recommendedName>
        <fullName evidence="4">P-loop containing nucleoside triphosphate hydrolase protein</fullName>
    </recommendedName>
</protein>
<accession>A0A9P8BYH9</accession>
<sequence length="342" mass="37255">MAPPKKQKMPSMKELQDLLATLDAEGGLAIGGGDEPANLDDLYEDSYFHAILHNNVKQDSFSIPSTPTSTSDDTTTTTTPPTPTTLTFETLILPQECAWGDDHESLGRQLLVRPGYQSVLSAITSASSSSSTSQQTIYMATGGSGIGKSSLAYFLVHKLHVAGHNVVISDPMFTNALLDNQYYSSYSPHLEEHLSIHTAISAPPSSSKTKKPTWWICDDGFLPIKGTNCHVIVTGSTATTADRDTDTIRKKNKLVQPVQFQVPKWSLDEIKAGLLVSLSSTSKDSPPMTKEQEAVIESLFKKFKGNPKKTFAWVKENWTGGRGEESTTTKTSKSKSNKPKRS</sequence>
<keyword evidence="3" id="KW-1185">Reference proteome</keyword>
<feature type="compositionally biased region" description="Low complexity" evidence="1">
    <location>
        <begin position="64"/>
        <end position="79"/>
    </location>
</feature>